<dbReference type="GeneID" id="7447456"/>
<dbReference type="Proteomes" id="UP000001449">
    <property type="component" value="Chromosome 4"/>
</dbReference>
<reference evidence="2 3" key="2">
    <citation type="journal article" date="2008" name="Nature">
        <title>The Phaeodactylum genome reveals the evolutionary history of diatom genomes.</title>
        <authorList>
            <person name="Bowler C."/>
            <person name="Allen A.E."/>
            <person name="Badger J.H."/>
            <person name="Grimwood J."/>
            <person name="Jabbari K."/>
            <person name="Kuo A."/>
            <person name="Maheswari U."/>
            <person name="Martens C."/>
            <person name="Maumus F."/>
            <person name="Otillar R.P."/>
            <person name="Rayko E."/>
            <person name="Salamov A."/>
            <person name="Vandepoele K."/>
            <person name="Beszteri B."/>
            <person name="Gruber A."/>
            <person name="Heijde M."/>
            <person name="Katinka M."/>
            <person name="Mock T."/>
            <person name="Valentin K."/>
            <person name="Verret F."/>
            <person name="Berges J.A."/>
            <person name="Brownlee C."/>
            <person name="Cadoret J.P."/>
            <person name="Chiovitti A."/>
            <person name="Choi C.J."/>
            <person name="Coesel S."/>
            <person name="De Martino A."/>
            <person name="Detter J.C."/>
            <person name="Durkin C."/>
            <person name="Falciatore A."/>
            <person name="Fournet J."/>
            <person name="Haruta M."/>
            <person name="Huysman M.J."/>
            <person name="Jenkins B.D."/>
            <person name="Jiroutova K."/>
            <person name="Jorgensen R.E."/>
            <person name="Joubert Y."/>
            <person name="Kaplan A."/>
            <person name="Kroger N."/>
            <person name="Kroth P.G."/>
            <person name="La Roche J."/>
            <person name="Lindquist E."/>
            <person name="Lommer M."/>
            <person name="Martin-Jezequel V."/>
            <person name="Lopez P.J."/>
            <person name="Lucas S."/>
            <person name="Mangogna M."/>
            <person name="McGinnis K."/>
            <person name="Medlin L.K."/>
            <person name="Montsant A."/>
            <person name="Oudot-Le Secq M.P."/>
            <person name="Napoli C."/>
            <person name="Obornik M."/>
            <person name="Parker M.S."/>
            <person name="Petit J.L."/>
            <person name="Porcel B.M."/>
            <person name="Poulsen N."/>
            <person name="Robison M."/>
            <person name="Rychlewski L."/>
            <person name="Rynearson T.A."/>
            <person name="Schmutz J."/>
            <person name="Shapiro H."/>
            <person name="Siaut M."/>
            <person name="Stanley M."/>
            <person name="Sussman M.R."/>
            <person name="Taylor A.R."/>
            <person name="Vardi A."/>
            <person name="von Dassow P."/>
            <person name="Vyverman W."/>
            <person name="Willis A."/>
            <person name="Wyrwicz L.S."/>
            <person name="Rokhsar D.S."/>
            <person name="Weissenbach J."/>
            <person name="Armbrust E.V."/>
            <person name="Green B.R."/>
            <person name="Van de Peer Y."/>
            <person name="Grigoriev I.V."/>
        </authorList>
    </citation>
    <scope>NUCLEOTIDE SEQUENCE [LARGE SCALE GENOMIC DNA]</scope>
    <source>
        <strain evidence="2 3">CCMP1335</strain>
    </source>
</reference>
<feature type="compositionally biased region" description="Acidic residues" evidence="1">
    <location>
        <begin position="839"/>
        <end position="848"/>
    </location>
</feature>
<sequence>MAGFGSTLRKKIDSTRSSTSAPTQHDKPKNIRGLTRLSTAGVPQQAAAGLLGRVPVPVNTPSLRKENGGQDTGVNLVNRGGPAADTTSSAAAAAANSAASDFESMLNGGKSKVVPGWGASSTSPSRGGHLKHDPTPRQMAKKNEETPVDDNAAQGGGNKPWAMHQPPPSSRPSSSSHDNGGRRRWGDEDESDEEDFPMIGAEKLDVGSAAASPPPTGLAAMASANAGDTYGSSGYRRDNGRYNDNRGYGSQRQREGGGSDRYAQQERRSHGERFHPSDRHYDGDNRGGGYHSNRDFGYSHRDRGEFGGHRGEHREGGYQPTRNYVESGERAPPFDREYHSSRGEPVEGGHSSPVGRERSESGSYHDRRPERSYSDRPYNRDYERGGDEQISRYHERDSHRGSYSGGRGGYREEGGSRYDNHSRYDNRRYDGDADRGARYHSPAAQRGDSEGAGGRWGFAKDAPSHFVERGGGYDDHRPRYERGENDGARNHREDDRHSFRRSEHPGEDPEARGLHRQPSGDMDGRPRADSLTGRRASRDSSLPQKHRASENVTPMVLLRNDKAGSQTSGEESNEKDGEGGGLSSGTTTLSKLGRSTGACQPSTAWAPTPAVVPVSLAEQRSIVAEDSKSESSPRPDPVKSKEIVEQEKRDRAAEQQQSILRQVEERRASSTRKLWTPERKGSSGGDSKADERPPPKKVMERKAPEKEERKERPNPCRIEGHDHDWKDCPRNTRSKNYRTEAKEEDEVSAVDRPNPCKIEGHDHDWRECPNNPKSENFERNNPCRLKDHDHDWNDCPNNPKSENWGKHPKKERKPRPSRIERRAKVDPDEKDVEHGKDSDADDGSDSEESGTRKRRSDDRKKRSKEIAERKAKKRAERKAELEERRNARKEVKAVVDVDDAEMKETVVESKTPPAEEVSAVAKPFVPAPPPAISAWKSGPPPAVKPLPHVVDTPSQSPPKKPASPAPESIPVPQPNKVLTAPTQAPMPEQQQTYSQDATPAPSSFGTPQNISGSSVLPSPGTNALFPGNSALFGDQGTTAVYGSWNPPPMVLPSTFVDPWKPNPFAPIVSVNTNATATTGGLGTIWSESTVSTPSQPTTVRDVVSDSVTATSVALGGLSINDNVEGEANETATEGDDAKEGHAIANSTLGRGFQGKRPGRGGGRKSGGRFGSSRPYKGKAIGATSDATSESNPTDSGDKTENSTAPELGEDKRERGGRGRGGRGRGRGGSGRGRGGRGRGRGKVSSPAPTASES</sequence>
<feature type="compositionally biased region" description="Basic and acidic residues" evidence="1">
    <location>
        <begin position="252"/>
        <end position="285"/>
    </location>
</feature>
<feature type="compositionally biased region" description="Basic residues" evidence="1">
    <location>
        <begin position="806"/>
        <end position="816"/>
    </location>
</feature>
<feature type="compositionally biased region" description="Acidic residues" evidence="1">
    <location>
        <begin position="1123"/>
        <end position="1134"/>
    </location>
</feature>
<dbReference type="KEGG" id="tps:THAPSDRAFT_22141"/>
<evidence type="ECO:0000313" key="2">
    <source>
        <dbReference type="EMBL" id="EED93202.1"/>
    </source>
</evidence>
<organism evidence="2 3">
    <name type="scientific">Thalassiosira pseudonana</name>
    <name type="common">Marine diatom</name>
    <name type="synonym">Cyclotella nana</name>
    <dbReference type="NCBI Taxonomy" id="35128"/>
    <lineage>
        <taxon>Eukaryota</taxon>
        <taxon>Sar</taxon>
        <taxon>Stramenopiles</taxon>
        <taxon>Ochrophyta</taxon>
        <taxon>Bacillariophyta</taxon>
        <taxon>Coscinodiscophyceae</taxon>
        <taxon>Thalassiosirophycidae</taxon>
        <taxon>Thalassiosirales</taxon>
        <taxon>Thalassiosiraceae</taxon>
        <taxon>Thalassiosira</taxon>
    </lineage>
</organism>
<feature type="compositionally biased region" description="Pro residues" evidence="1">
    <location>
        <begin position="955"/>
        <end position="973"/>
    </location>
</feature>
<feature type="compositionally biased region" description="Basic and acidic residues" evidence="1">
    <location>
        <begin position="292"/>
        <end position="316"/>
    </location>
</feature>
<feature type="region of interest" description="Disordered" evidence="1">
    <location>
        <begin position="1120"/>
        <end position="1253"/>
    </location>
</feature>
<reference evidence="2 3" key="1">
    <citation type="journal article" date="2004" name="Science">
        <title>The genome of the diatom Thalassiosira pseudonana: ecology, evolution, and metabolism.</title>
        <authorList>
            <person name="Armbrust E.V."/>
            <person name="Berges J.A."/>
            <person name="Bowler C."/>
            <person name="Green B.R."/>
            <person name="Martinez D."/>
            <person name="Putnam N.H."/>
            <person name="Zhou S."/>
            <person name="Allen A.E."/>
            <person name="Apt K.E."/>
            <person name="Bechner M."/>
            <person name="Brzezinski M.A."/>
            <person name="Chaal B.K."/>
            <person name="Chiovitti A."/>
            <person name="Davis A.K."/>
            <person name="Demarest M.S."/>
            <person name="Detter J.C."/>
            <person name="Glavina T."/>
            <person name="Goodstein D."/>
            <person name="Hadi M.Z."/>
            <person name="Hellsten U."/>
            <person name="Hildebrand M."/>
            <person name="Jenkins B.D."/>
            <person name="Jurka J."/>
            <person name="Kapitonov V.V."/>
            <person name="Kroger N."/>
            <person name="Lau W.W."/>
            <person name="Lane T.W."/>
            <person name="Larimer F.W."/>
            <person name="Lippmeier J.C."/>
            <person name="Lucas S."/>
            <person name="Medina M."/>
            <person name="Montsant A."/>
            <person name="Obornik M."/>
            <person name="Parker M.S."/>
            <person name="Palenik B."/>
            <person name="Pazour G.J."/>
            <person name="Richardson P.M."/>
            <person name="Rynearson T.A."/>
            <person name="Saito M.A."/>
            <person name="Schwartz D.C."/>
            <person name="Thamatrakoln K."/>
            <person name="Valentin K."/>
            <person name="Vardi A."/>
            <person name="Wilkerson F.P."/>
            <person name="Rokhsar D.S."/>
        </authorList>
    </citation>
    <scope>NUCLEOTIDE SEQUENCE [LARGE SCALE GENOMIC DNA]</scope>
    <source>
        <strain evidence="2 3">CCMP1335</strain>
    </source>
</reference>
<accession>B8C194</accession>
<feature type="compositionally biased region" description="Basic and acidic residues" evidence="1">
    <location>
        <begin position="623"/>
        <end position="653"/>
    </location>
</feature>
<dbReference type="STRING" id="35128.B8C194"/>
<feature type="compositionally biased region" description="Basic and acidic residues" evidence="1">
    <location>
        <begin position="462"/>
        <end position="513"/>
    </location>
</feature>
<feature type="compositionally biased region" description="Polar residues" evidence="1">
    <location>
        <begin position="1184"/>
        <end position="1194"/>
    </location>
</feature>
<dbReference type="InParanoid" id="B8C194"/>
<feature type="compositionally biased region" description="Basic and acidic residues" evidence="1">
    <location>
        <begin position="784"/>
        <end position="793"/>
    </location>
</feature>
<keyword evidence="3" id="KW-1185">Reference proteome</keyword>
<feature type="region of interest" description="Disordered" evidence="1">
    <location>
        <begin position="927"/>
        <end position="1021"/>
    </location>
</feature>
<feature type="compositionally biased region" description="Basic and acidic residues" evidence="1">
    <location>
        <begin position="327"/>
        <end position="347"/>
    </location>
</feature>
<feature type="region of interest" description="Disordered" evidence="1">
    <location>
        <begin position="622"/>
        <end position="893"/>
    </location>
</feature>
<dbReference type="EMBL" id="CM000641">
    <property type="protein sequence ID" value="EED93202.1"/>
    <property type="molecule type" value="Genomic_DNA"/>
</dbReference>
<feature type="compositionally biased region" description="Basic and acidic residues" evidence="1">
    <location>
        <begin position="877"/>
        <end position="893"/>
    </location>
</feature>
<dbReference type="RefSeq" id="XP_002289665.1">
    <property type="nucleotide sequence ID" value="XM_002289629.1"/>
</dbReference>
<feature type="region of interest" description="Disordered" evidence="1">
    <location>
        <begin position="1"/>
        <end position="610"/>
    </location>
</feature>
<feature type="compositionally biased region" description="Polar residues" evidence="1">
    <location>
        <begin position="988"/>
        <end position="1021"/>
    </location>
</feature>
<feature type="compositionally biased region" description="Basic and acidic residues" evidence="1">
    <location>
        <begin position="130"/>
        <end position="145"/>
    </location>
</feature>
<name>B8C194_THAPS</name>
<gene>
    <name evidence="2" type="ORF">THAPSDRAFT_22141</name>
</gene>
<feature type="compositionally biased region" description="Basic and acidic residues" evidence="1">
    <location>
        <begin position="817"/>
        <end position="838"/>
    </location>
</feature>
<feature type="compositionally biased region" description="Basic residues" evidence="1">
    <location>
        <begin position="1156"/>
        <end position="1166"/>
    </location>
</feature>
<dbReference type="PaxDb" id="35128-Thaps22141"/>
<dbReference type="OMA" id="EGHDHDW"/>
<evidence type="ECO:0000313" key="3">
    <source>
        <dbReference type="Proteomes" id="UP000001449"/>
    </source>
</evidence>
<dbReference type="AlphaFoldDB" id="B8C194"/>
<feature type="compositionally biased region" description="Basic and acidic residues" evidence="1">
    <location>
        <begin position="409"/>
        <end position="437"/>
    </location>
</feature>
<evidence type="ECO:0000256" key="1">
    <source>
        <dbReference type="SAM" id="MobiDB-lite"/>
    </source>
</evidence>
<feature type="compositionally biased region" description="Acidic residues" evidence="1">
    <location>
        <begin position="187"/>
        <end position="196"/>
    </location>
</feature>
<feature type="compositionally biased region" description="Basic and acidic residues" evidence="1">
    <location>
        <begin position="355"/>
        <end position="400"/>
    </location>
</feature>
<feature type="compositionally biased region" description="Basic and acidic residues" evidence="1">
    <location>
        <begin position="849"/>
        <end position="869"/>
    </location>
</feature>
<dbReference type="HOGENOM" id="CLU_265609_0_0_1"/>
<feature type="compositionally biased region" description="Basic and acidic residues" evidence="1">
    <location>
        <begin position="235"/>
        <end position="244"/>
    </location>
</feature>
<feature type="compositionally biased region" description="Low complexity" evidence="1">
    <location>
        <begin position="584"/>
        <end position="597"/>
    </location>
</feature>
<feature type="compositionally biased region" description="Low complexity" evidence="1">
    <location>
        <begin position="83"/>
        <end position="101"/>
    </location>
</feature>
<feature type="compositionally biased region" description="Basic and acidic residues" evidence="1">
    <location>
        <begin position="758"/>
        <end position="767"/>
    </location>
</feature>
<protein>
    <submittedName>
        <fullName evidence="2">Uncharacterized protein</fullName>
    </submittedName>
</protein>
<proteinExistence type="predicted"/>
<feature type="compositionally biased region" description="Basic and acidic residues" evidence="1">
    <location>
        <begin position="675"/>
        <end position="730"/>
    </location>
</feature>